<dbReference type="PROSITE" id="PS51450">
    <property type="entry name" value="LRR"/>
    <property type="match status" value="2"/>
</dbReference>
<organism evidence="3 4">
    <name type="scientific">Aduncisulcus paluster</name>
    <dbReference type="NCBI Taxonomy" id="2918883"/>
    <lineage>
        <taxon>Eukaryota</taxon>
        <taxon>Metamonada</taxon>
        <taxon>Carpediemonas-like organisms</taxon>
        <taxon>Aduncisulcus</taxon>
    </lineage>
</organism>
<feature type="non-terminal residue" evidence="3">
    <location>
        <position position="468"/>
    </location>
</feature>
<reference evidence="3" key="1">
    <citation type="submission" date="2022-03" db="EMBL/GenBank/DDBJ databases">
        <title>Draft genome sequence of Aduncisulcus paluster, a free-living microaerophilic Fornicata.</title>
        <authorList>
            <person name="Yuyama I."/>
            <person name="Kume K."/>
            <person name="Tamura T."/>
            <person name="Inagaki Y."/>
            <person name="Hashimoto T."/>
        </authorList>
    </citation>
    <scope>NUCLEOTIDE SEQUENCE</scope>
    <source>
        <strain evidence="3">NY0171</strain>
    </source>
</reference>
<feature type="non-terminal residue" evidence="3">
    <location>
        <position position="1"/>
    </location>
</feature>
<dbReference type="InterPro" id="IPR032675">
    <property type="entry name" value="LRR_dom_sf"/>
</dbReference>
<dbReference type="EMBL" id="BQXS01010281">
    <property type="protein sequence ID" value="GKT33482.1"/>
    <property type="molecule type" value="Genomic_DNA"/>
</dbReference>
<keyword evidence="4" id="KW-1185">Reference proteome</keyword>
<protein>
    <recommendedName>
        <fullName evidence="5">Leucine-rich repeat domain-containing protein</fullName>
    </recommendedName>
</protein>
<keyword evidence="1" id="KW-0433">Leucine-rich repeat</keyword>
<keyword evidence="2" id="KW-0677">Repeat</keyword>
<dbReference type="Proteomes" id="UP001057375">
    <property type="component" value="Unassembled WGS sequence"/>
</dbReference>
<evidence type="ECO:0000256" key="1">
    <source>
        <dbReference type="ARBA" id="ARBA00022614"/>
    </source>
</evidence>
<name>A0ABQ5KLX7_9EUKA</name>
<evidence type="ECO:0000256" key="2">
    <source>
        <dbReference type="ARBA" id="ARBA00022737"/>
    </source>
</evidence>
<evidence type="ECO:0000313" key="4">
    <source>
        <dbReference type="Proteomes" id="UP001057375"/>
    </source>
</evidence>
<comment type="caution">
    <text evidence="3">The sequence shown here is derived from an EMBL/GenBank/DDBJ whole genome shotgun (WGS) entry which is preliminary data.</text>
</comment>
<evidence type="ECO:0008006" key="5">
    <source>
        <dbReference type="Google" id="ProtNLM"/>
    </source>
</evidence>
<dbReference type="PANTHER" id="PTHR46652:SF3">
    <property type="entry name" value="LEUCINE-RICH REPEAT-CONTAINING PROTEIN 9"/>
    <property type="match status" value="1"/>
</dbReference>
<dbReference type="InterPro" id="IPR050836">
    <property type="entry name" value="SDS22/Internalin_LRR"/>
</dbReference>
<dbReference type="SUPFAM" id="SSF52058">
    <property type="entry name" value="L domain-like"/>
    <property type="match status" value="1"/>
</dbReference>
<sequence length="468" mass="49789">CESTDYMGFACQYVTFNDSDLESHICGLSGVTCSSDGHITVSELLTISVLNLADETDIADIRGLAYATGLTELNLSRSVYTDNLIWDLSELSDLPLLSSLDISGSNMSADNSHGLDCLPSSITSLTLDNVDLIESPDFSALEDLVSLSMRENTASIPDPSSFPGSLKNVDISGCTSFDLSSIPETIVEIYADGCDIPANTDISTFTSLTTLSLNDNPLYDITEFGLFPSPSSLTSFSANNTSISLLFHLVASMPNLTELSLNNNNISDPSPLYALSSNTSWSSIDLSYNHICGGDNGDTAIETFLASKFSLSTADVNVTGQDCICSSGDLGSTPLASNKVCSETKPGSGSWYVVCASDSYTSYTDASIFSCISPANVDGTYGCPGGCEYGYECRFDDELTQSTSSCYPVIADENLHAYVADMFVDSDGQPDYTHRTEETEDDPSLFSVASLRTISTSTLSNDGFALSN</sequence>
<evidence type="ECO:0000313" key="3">
    <source>
        <dbReference type="EMBL" id="GKT33482.1"/>
    </source>
</evidence>
<dbReference type="PANTHER" id="PTHR46652">
    <property type="entry name" value="LEUCINE-RICH REPEAT AND IQ DOMAIN-CONTAINING PROTEIN 1-RELATED"/>
    <property type="match status" value="1"/>
</dbReference>
<gene>
    <name evidence="3" type="ORF">ADUPG1_007373</name>
</gene>
<proteinExistence type="predicted"/>
<accession>A0ABQ5KLX7</accession>
<dbReference type="Gene3D" id="3.80.10.10">
    <property type="entry name" value="Ribonuclease Inhibitor"/>
    <property type="match status" value="2"/>
</dbReference>
<dbReference type="InterPro" id="IPR001611">
    <property type="entry name" value="Leu-rich_rpt"/>
</dbReference>